<feature type="compositionally biased region" description="Basic and acidic residues" evidence="10">
    <location>
        <begin position="1321"/>
        <end position="1330"/>
    </location>
</feature>
<dbReference type="GO" id="GO:0015385">
    <property type="term" value="F:sodium:proton antiporter activity"/>
    <property type="evidence" value="ECO:0007669"/>
    <property type="project" value="InterPro"/>
</dbReference>
<evidence type="ECO:0000313" key="13">
    <source>
        <dbReference type="EMBL" id="KAK4874383.1"/>
    </source>
</evidence>
<keyword evidence="5 11" id="KW-1133">Transmembrane helix</keyword>
<dbReference type="Gene3D" id="1.20.120.350">
    <property type="entry name" value="Voltage-gated potassium channels. Chain C"/>
    <property type="match status" value="1"/>
</dbReference>
<dbReference type="InterPro" id="IPR000595">
    <property type="entry name" value="cNMP-bd_dom"/>
</dbReference>
<evidence type="ECO:0000256" key="7">
    <source>
        <dbReference type="ARBA" id="ARBA00023065"/>
    </source>
</evidence>
<feature type="transmembrane region" description="Helical" evidence="11">
    <location>
        <begin position="137"/>
        <end position="154"/>
    </location>
</feature>
<feature type="region of interest" description="Disordered" evidence="10">
    <location>
        <begin position="1298"/>
        <end position="1338"/>
    </location>
</feature>
<keyword evidence="9" id="KW-0739">Sodium transport</keyword>
<dbReference type="PANTHER" id="PTHR10110">
    <property type="entry name" value="SODIUM/HYDROGEN EXCHANGER"/>
    <property type="match status" value="1"/>
</dbReference>
<proteinExistence type="predicted"/>
<keyword evidence="2" id="KW-0813">Transport</keyword>
<dbReference type="InterPro" id="IPR006153">
    <property type="entry name" value="Cation/H_exchanger_TM"/>
</dbReference>
<feature type="transmembrane region" description="Helical" evidence="11">
    <location>
        <begin position="285"/>
        <end position="310"/>
    </location>
</feature>
<keyword evidence="6" id="KW-0915">Sodium</keyword>
<feature type="transmembrane region" description="Helical" evidence="11">
    <location>
        <begin position="40"/>
        <end position="57"/>
    </location>
</feature>
<feature type="domain" description="Cyclic nucleotide-binding" evidence="12">
    <location>
        <begin position="865"/>
        <end position="976"/>
    </location>
</feature>
<evidence type="ECO:0000256" key="6">
    <source>
        <dbReference type="ARBA" id="ARBA00023053"/>
    </source>
</evidence>
<keyword evidence="14" id="KW-1185">Reference proteome</keyword>
<feature type="transmembrane region" description="Helical" evidence="11">
    <location>
        <begin position="353"/>
        <end position="376"/>
    </location>
</feature>
<dbReference type="GO" id="GO:0051453">
    <property type="term" value="P:regulation of intracellular pH"/>
    <property type="evidence" value="ECO:0007669"/>
    <property type="project" value="TreeGrafter"/>
</dbReference>
<evidence type="ECO:0000256" key="4">
    <source>
        <dbReference type="ARBA" id="ARBA00022692"/>
    </source>
</evidence>
<keyword evidence="8 11" id="KW-0472">Membrane</keyword>
<evidence type="ECO:0000256" key="8">
    <source>
        <dbReference type="ARBA" id="ARBA00023136"/>
    </source>
</evidence>
<feature type="transmembrane region" description="Helical" evidence="11">
    <location>
        <begin position="69"/>
        <end position="91"/>
    </location>
</feature>
<comment type="subcellular location">
    <subcellularLocation>
        <location evidence="1">Cell membrane</location>
        <topology evidence="1">Multi-pass membrane protein</topology>
    </subcellularLocation>
</comment>
<evidence type="ECO:0000256" key="1">
    <source>
        <dbReference type="ARBA" id="ARBA00004651"/>
    </source>
</evidence>
<dbReference type="SUPFAM" id="SSF51206">
    <property type="entry name" value="cAMP-binding domain-like"/>
    <property type="match status" value="1"/>
</dbReference>
<dbReference type="InterPro" id="IPR014710">
    <property type="entry name" value="RmlC-like_jellyroll"/>
</dbReference>
<evidence type="ECO:0000256" key="9">
    <source>
        <dbReference type="ARBA" id="ARBA00023201"/>
    </source>
</evidence>
<reference evidence="14" key="1">
    <citation type="submission" date="2023-01" db="EMBL/GenBank/DDBJ databases">
        <title>Key to firefly adult light organ development and bioluminescence: homeobox transcription factors regulate luciferase expression and transportation to peroxisome.</title>
        <authorList>
            <person name="Fu X."/>
        </authorList>
    </citation>
    <scope>NUCLEOTIDE SEQUENCE [LARGE SCALE GENOMIC DNA]</scope>
</reference>
<dbReference type="SUPFAM" id="SSF81324">
    <property type="entry name" value="Voltage-gated potassium channels"/>
    <property type="match status" value="1"/>
</dbReference>
<dbReference type="PROSITE" id="PS50042">
    <property type="entry name" value="CNMP_BINDING_3"/>
    <property type="match status" value="1"/>
</dbReference>
<dbReference type="EMBL" id="JARPUR010000006">
    <property type="protein sequence ID" value="KAK4874383.1"/>
    <property type="molecule type" value="Genomic_DNA"/>
</dbReference>
<dbReference type="InterPro" id="IPR018422">
    <property type="entry name" value="Cation/H_exchanger_CPA1"/>
</dbReference>
<organism evidence="13 14">
    <name type="scientific">Aquatica leii</name>
    <dbReference type="NCBI Taxonomy" id="1421715"/>
    <lineage>
        <taxon>Eukaryota</taxon>
        <taxon>Metazoa</taxon>
        <taxon>Ecdysozoa</taxon>
        <taxon>Arthropoda</taxon>
        <taxon>Hexapoda</taxon>
        <taxon>Insecta</taxon>
        <taxon>Pterygota</taxon>
        <taxon>Neoptera</taxon>
        <taxon>Endopterygota</taxon>
        <taxon>Coleoptera</taxon>
        <taxon>Polyphaga</taxon>
        <taxon>Elateriformia</taxon>
        <taxon>Elateroidea</taxon>
        <taxon>Lampyridae</taxon>
        <taxon>Luciolinae</taxon>
        <taxon>Aquatica</taxon>
    </lineage>
</organism>
<evidence type="ECO:0000256" key="3">
    <source>
        <dbReference type="ARBA" id="ARBA00022475"/>
    </source>
</evidence>
<protein>
    <recommendedName>
        <fullName evidence="12">Cyclic nucleotide-binding domain-containing protein</fullName>
    </recommendedName>
</protein>
<feature type="transmembrane region" description="Helical" evidence="11">
    <location>
        <begin position="579"/>
        <end position="597"/>
    </location>
</feature>
<dbReference type="GO" id="GO:0098719">
    <property type="term" value="P:sodium ion import across plasma membrane"/>
    <property type="evidence" value="ECO:0007669"/>
    <property type="project" value="TreeGrafter"/>
</dbReference>
<dbReference type="InterPro" id="IPR005821">
    <property type="entry name" value="Ion_trans_dom"/>
</dbReference>
<dbReference type="Pfam" id="PF00520">
    <property type="entry name" value="Ion_trans"/>
    <property type="match status" value="1"/>
</dbReference>
<feature type="transmembrane region" description="Helical" evidence="11">
    <location>
        <begin position="201"/>
        <end position="232"/>
    </location>
</feature>
<keyword evidence="4 11" id="KW-0812">Transmembrane</keyword>
<evidence type="ECO:0000313" key="14">
    <source>
        <dbReference type="Proteomes" id="UP001353858"/>
    </source>
</evidence>
<feature type="transmembrane region" description="Helical" evidence="11">
    <location>
        <begin position="252"/>
        <end position="273"/>
    </location>
</feature>
<evidence type="ECO:0000256" key="2">
    <source>
        <dbReference type="ARBA" id="ARBA00022448"/>
    </source>
</evidence>
<evidence type="ECO:0000256" key="5">
    <source>
        <dbReference type="ARBA" id="ARBA00022989"/>
    </source>
</evidence>
<dbReference type="GO" id="GO:0005886">
    <property type="term" value="C:plasma membrane"/>
    <property type="evidence" value="ECO:0007669"/>
    <property type="project" value="UniProtKB-SubCell"/>
</dbReference>
<dbReference type="Pfam" id="PF00999">
    <property type="entry name" value="Na_H_Exchanger"/>
    <property type="match status" value="1"/>
</dbReference>
<dbReference type="GO" id="GO:0015386">
    <property type="term" value="F:potassium:proton antiporter activity"/>
    <property type="evidence" value="ECO:0007669"/>
    <property type="project" value="TreeGrafter"/>
</dbReference>
<feature type="transmembrane region" description="Helical" evidence="11">
    <location>
        <begin position="649"/>
        <end position="670"/>
    </location>
</feature>
<gene>
    <name evidence="13" type="ORF">RN001_013743</name>
</gene>
<accession>A0AAN7QDF2</accession>
<dbReference type="InterPro" id="IPR018490">
    <property type="entry name" value="cNMP-bd_dom_sf"/>
</dbReference>
<dbReference type="CDD" id="cd00038">
    <property type="entry name" value="CAP_ED"/>
    <property type="match status" value="1"/>
</dbReference>
<evidence type="ECO:0000256" key="10">
    <source>
        <dbReference type="SAM" id="MobiDB-lite"/>
    </source>
</evidence>
<dbReference type="Proteomes" id="UP001353858">
    <property type="component" value="Unassembled WGS sequence"/>
</dbReference>
<evidence type="ECO:0000259" key="12">
    <source>
        <dbReference type="PROSITE" id="PS50042"/>
    </source>
</evidence>
<dbReference type="Pfam" id="PF00027">
    <property type="entry name" value="cNMP_binding"/>
    <property type="match status" value="1"/>
</dbReference>
<feature type="transmembrane region" description="Helical" evidence="11">
    <location>
        <begin position="609"/>
        <end position="637"/>
    </location>
</feature>
<sequence>MPFPYRVVVLCFGAIFGVIAKFHPSFEAEIEHNIMMKPKLIFMIIVPILIFRISFNLDIHTFVRSWVQIFVLAGPGFILSSCFTGLLMMLLIPEFSFAMAILFGCICTAIYPIEIIELLNEVGQFKPLTVLLQGESVIGDGTVLILFALAFGVIKGVLSTWYQICLVFLRFSIGGIIWGYTAGSVLVFLMRTIHNDIVTMAMLPLAASFTTFYVASESLNVSAIISIVVLGIKTGMEKTSMPAETETFLTNFWNLLAHCVDTVVCIISGLLVVKLFSFENIFRDNALVLVTYIVSTTSRVFSYILLTPIVSRFGYGLTFKEMVIAVWSGLKGPLPLLLSLIANQPTTEIGRDVLFHISSLMVLTLLINASCMPYVLKILGVSEVSVIRKINMNNCMRNLHNRRDRTIATLKMDRFLSDANWSVVNETTEIKHPYKINYSDSDDESDILFYNRPIVCPDCKKEIAYEPTKKEMAAMLREARLRILKAKKMSYTRQYESGMLSKDGIRILLQAIEVAMDTPDALIELDGLRRYFKRQGFMHYARRKLLVQFFKNTNSPVKPPRRYWRKICYNIVTNTVFELLLHFFVVVHTILTCFELLNAPARNSDFSIVIIVTNVSSFFIFFMEFVLKILAFSWVYICKHGFKAYFTSYWNIFDFICLLVLFVDVIFIAIDLLCAEFDKYELPFYTIVLIAELCRIIRLIRILTLCKGLYPKLILYCDSKIDEHSAFAYDIGKGVVTGEEEVTSFLTQMIDNTIIRDLCRARIEDDRLIITKDLGIIQKDKPWIAITVKTRQAARSTLNSMQDAVQELKLSGGVDDFEYMKLMRSFEDSFKRIRSKLKSVQPSSPKEMFKEVPWMTGNDEVCNYLYNNVITKVFDQGDVVCVDGDLSDNIYVLVIGIFKLSYIPKTNILDRLSEYGALPVIDYISSPLFQERIQDYILSGNCVGELSVLTNRPYDCTIIAESASQAYVLSKDVIQNAFLLNSNILNGLEAKMWKAISIRLATTILMETPAYQSSTLEHIKFCLERAFVPKLINYKVFYVNDLIEDVILLEGVIWDWNTKNRYTAPCYIPRTVQKIMFPRSMNFITTVETKLLIIPAKDVIDYDIMNKLDDVSEMISIASSRCLKHVIQNKISRRKRKIGPQEYYRKNKLSTIKPSDSRSYDGLSKSEDSTLNGVELQCGHSFGQASVNIENRDNKPLRNSFFFKNSLINKQSQNHNSLYVENRRNRYPSLQRDREYTKSFMSHLLNNVESGTYLKPDKSENVLYPGSNNETNGKKVVAKLPDAIAEEVYNLNTKSFEVPDENKDSTSPQHLMSSKKFLKPSKGDSIRTEGADSETEIADVDLTNAEKLIIPKTDEYK</sequence>
<keyword evidence="3" id="KW-1003">Cell membrane</keyword>
<feature type="transmembrane region" description="Helical" evidence="11">
    <location>
        <begin position="160"/>
        <end position="189"/>
    </location>
</feature>
<evidence type="ECO:0000256" key="11">
    <source>
        <dbReference type="SAM" id="Phobius"/>
    </source>
</evidence>
<feature type="transmembrane region" description="Helical" evidence="11">
    <location>
        <begin position="322"/>
        <end position="341"/>
    </location>
</feature>
<comment type="caution">
    <text evidence="13">The sequence shown here is derived from an EMBL/GenBank/DDBJ whole genome shotgun (WGS) entry which is preliminary data.</text>
</comment>
<keyword evidence="7" id="KW-0406">Ion transport</keyword>
<dbReference type="InterPro" id="IPR027359">
    <property type="entry name" value="Volt_channel_dom_sf"/>
</dbReference>
<dbReference type="PANTHER" id="PTHR10110:SF86">
    <property type="entry name" value="SODIUM_HYDROGEN EXCHANGER 7"/>
    <property type="match status" value="1"/>
</dbReference>
<name>A0AAN7QDF2_9COLE</name>
<dbReference type="Gene3D" id="2.60.120.10">
    <property type="entry name" value="Jelly Rolls"/>
    <property type="match status" value="1"/>
</dbReference>